<dbReference type="KEGG" id="acs:103278362"/>
<dbReference type="PANTHER" id="PTHR11214:SF265">
    <property type="entry name" value="BETA-1,3-GALACTOSYLTRANSFERASE 5"/>
    <property type="match status" value="1"/>
</dbReference>
<evidence type="ECO:0000256" key="12">
    <source>
        <dbReference type="ARBA" id="ARBA00023180"/>
    </source>
</evidence>
<name>G1KE10_ANOCA</name>
<comment type="catalytic activity">
    <reaction evidence="13">
        <text>a globoside Gb4Cer (d18:1(4E)) + UDP-alpha-D-galactose = a globoside GalGb4Cer (d18:1(4E)) + UDP + H(+)</text>
        <dbReference type="Rhea" id="RHEA:41996"/>
        <dbReference type="ChEBI" id="CHEBI:15378"/>
        <dbReference type="ChEBI" id="CHEBI:18259"/>
        <dbReference type="ChEBI" id="CHEBI:58223"/>
        <dbReference type="ChEBI" id="CHEBI:62571"/>
        <dbReference type="ChEBI" id="CHEBI:66914"/>
    </reaction>
    <physiologicalReaction direction="left-to-right" evidence="13">
        <dbReference type="Rhea" id="RHEA:41997"/>
    </physiologicalReaction>
</comment>
<keyword evidence="10" id="KW-0443">Lipid metabolism</keyword>
<evidence type="ECO:0000256" key="10">
    <source>
        <dbReference type="ARBA" id="ARBA00023098"/>
    </source>
</evidence>
<feature type="compositionally biased region" description="Basic residues" evidence="15">
    <location>
        <begin position="443"/>
        <end position="457"/>
    </location>
</feature>
<keyword evidence="8 14" id="KW-1133">Transmembrane helix</keyword>
<evidence type="ECO:0000256" key="5">
    <source>
        <dbReference type="ARBA" id="ARBA00022679"/>
    </source>
</evidence>
<keyword evidence="12" id="KW-0325">Glycoprotein</keyword>
<feature type="region of interest" description="Disordered" evidence="15">
    <location>
        <begin position="433"/>
        <end position="457"/>
    </location>
</feature>
<dbReference type="HOGENOM" id="CLU_036849_2_4_1"/>
<evidence type="ECO:0000256" key="14">
    <source>
        <dbReference type="RuleBase" id="RU363063"/>
    </source>
</evidence>
<dbReference type="EC" id="2.4.1.-" evidence="14"/>
<evidence type="ECO:0000256" key="9">
    <source>
        <dbReference type="ARBA" id="ARBA00023034"/>
    </source>
</evidence>
<dbReference type="Bgee" id="ENSACAG00000005416">
    <property type="expression patterns" value="Expressed in testis and 5 other cell types or tissues"/>
</dbReference>
<keyword evidence="7 14" id="KW-0735">Signal-anchor</keyword>
<dbReference type="InterPro" id="IPR002659">
    <property type="entry name" value="Glyco_trans_31"/>
</dbReference>
<dbReference type="Pfam" id="PF01762">
    <property type="entry name" value="Galactosyl_T"/>
    <property type="match status" value="1"/>
</dbReference>
<dbReference type="Gene3D" id="3.90.550.50">
    <property type="match status" value="1"/>
</dbReference>
<evidence type="ECO:0000256" key="16">
    <source>
        <dbReference type="SAM" id="SignalP"/>
    </source>
</evidence>
<keyword evidence="16" id="KW-0732">Signal</keyword>
<dbReference type="CTD" id="10317"/>
<keyword evidence="4 14" id="KW-0328">Glycosyltransferase</keyword>
<dbReference type="GO" id="GO:0000139">
    <property type="term" value="C:Golgi membrane"/>
    <property type="evidence" value="ECO:0000318"/>
    <property type="project" value="GO_Central"/>
</dbReference>
<feature type="chain" id="PRO_5033052273" description="Hexosyltransferase" evidence="16">
    <location>
        <begin position="24"/>
        <end position="457"/>
    </location>
</feature>
<evidence type="ECO:0000256" key="8">
    <source>
        <dbReference type="ARBA" id="ARBA00022989"/>
    </source>
</evidence>
<evidence type="ECO:0000256" key="6">
    <source>
        <dbReference type="ARBA" id="ARBA00022692"/>
    </source>
</evidence>
<reference evidence="17 18" key="1">
    <citation type="submission" date="2009-12" db="EMBL/GenBank/DDBJ databases">
        <title>The Genome Sequence of Anolis carolinensis (Green Anole Lizard).</title>
        <authorList>
            <consortium name="The Genome Sequencing Platform"/>
            <person name="Di Palma F."/>
            <person name="Alfoldi J."/>
            <person name="Heiman D."/>
            <person name="Young S."/>
            <person name="Grabherr M."/>
            <person name="Johnson J."/>
            <person name="Lander E.S."/>
            <person name="Lindblad-Toh K."/>
        </authorList>
    </citation>
    <scope>NUCLEOTIDE SEQUENCE [LARGE SCALE GENOMIC DNA]</scope>
    <source>
        <strain evidence="17 18">JBL SC #1</strain>
    </source>
</reference>
<keyword evidence="5" id="KW-0808">Transferase</keyword>
<reference evidence="17" key="3">
    <citation type="submission" date="2025-09" db="UniProtKB">
        <authorList>
            <consortium name="Ensembl"/>
        </authorList>
    </citation>
    <scope>IDENTIFICATION</scope>
</reference>
<dbReference type="GO" id="GO:0008499">
    <property type="term" value="F:N-acetyl-beta-D-glucosaminide beta-(1,3)-galactosyltransferase activity"/>
    <property type="evidence" value="ECO:0000318"/>
    <property type="project" value="GO_Central"/>
</dbReference>
<sequence length="457" mass="52965">MNIDLIFSLLSLAFLGWREFAVCHSRLWHLVSRPYSKIHDSSPMITQLKNSGSLSKQFRSSTHTSLQLAFCSVVRFFGTILVPSFSTSVDDLTSEESSVFPHCCLFMRLKSFLYKMAPKRLKNMLFFTMALVSIVFCFLIKLSSDGICIFCQRKSEVVSFKRDTGNFLQLPLTDCSRNPPFLVILATSSHTQSKARMAIRETWGKEKLIDNKRIVTYFLLGTTLNHEDQVAVTAESLKYGDVIQKDFTDTYYNLTLKTMMGIEWVHKFCPQSSFVMKTDSDVFVNTYYLTELLLKKHRHTRFFTGFLKLNERPIRKIFSKWYVSKEEYPANTYPPFCSGTGYVFSTDVASQVYNISESVLFVKLEDVFIGLCLAELNIKPEELDSKQTFFPERLTFSPCSFKTIVTSHYVKPHELLIYWNALERSMDEKCPSSDYHRPSPLHWSKHSTRNMQKNRKV</sequence>
<protein>
    <recommendedName>
        <fullName evidence="14">Hexosyltransferase</fullName>
        <ecNumber evidence="14">2.4.1.-</ecNumber>
    </recommendedName>
</protein>
<dbReference type="STRING" id="28377.ENSACAP00000005276"/>
<evidence type="ECO:0000256" key="2">
    <source>
        <dbReference type="ARBA" id="ARBA00004922"/>
    </source>
</evidence>
<gene>
    <name evidence="17" type="primary">b3galt5</name>
</gene>
<evidence type="ECO:0000256" key="3">
    <source>
        <dbReference type="ARBA" id="ARBA00008661"/>
    </source>
</evidence>
<comment type="pathway">
    <text evidence="2">Protein modification; protein glycosylation.</text>
</comment>
<dbReference type="Proteomes" id="UP000001646">
    <property type="component" value="Chromosome 3"/>
</dbReference>
<accession>G1KE10</accession>
<dbReference type="GO" id="GO:0006629">
    <property type="term" value="P:lipid metabolic process"/>
    <property type="evidence" value="ECO:0007669"/>
    <property type="project" value="UniProtKB-KW"/>
</dbReference>
<evidence type="ECO:0000313" key="17">
    <source>
        <dbReference type="Ensembl" id="ENSACAP00000005276.4"/>
    </source>
</evidence>
<dbReference type="InParanoid" id="G1KE10"/>
<feature type="signal peptide" evidence="16">
    <location>
        <begin position="1"/>
        <end position="23"/>
    </location>
</feature>
<comment type="subcellular location">
    <subcellularLocation>
        <location evidence="1 14">Golgi apparatus membrane</location>
        <topology evidence="1 14">Single-pass type II membrane protein</topology>
    </subcellularLocation>
</comment>
<keyword evidence="18" id="KW-1185">Reference proteome</keyword>
<dbReference type="GO" id="GO:0006493">
    <property type="term" value="P:protein O-linked glycosylation"/>
    <property type="evidence" value="ECO:0000318"/>
    <property type="project" value="GO_Central"/>
</dbReference>
<proteinExistence type="inferred from homology"/>
<evidence type="ECO:0000256" key="1">
    <source>
        <dbReference type="ARBA" id="ARBA00004323"/>
    </source>
</evidence>
<organism evidence="17 18">
    <name type="scientific">Anolis carolinensis</name>
    <name type="common">Green anole</name>
    <name type="synonym">American chameleon</name>
    <dbReference type="NCBI Taxonomy" id="28377"/>
    <lineage>
        <taxon>Eukaryota</taxon>
        <taxon>Metazoa</taxon>
        <taxon>Chordata</taxon>
        <taxon>Craniata</taxon>
        <taxon>Vertebrata</taxon>
        <taxon>Euteleostomi</taxon>
        <taxon>Lepidosauria</taxon>
        <taxon>Squamata</taxon>
        <taxon>Bifurcata</taxon>
        <taxon>Unidentata</taxon>
        <taxon>Episquamata</taxon>
        <taxon>Toxicofera</taxon>
        <taxon>Iguania</taxon>
        <taxon>Dactyloidae</taxon>
        <taxon>Anolis</taxon>
    </lineage>
</organism>
<comment type="similarity">
    <text evidence="3 14">Belongs to the glycosyltransferase 31 family.</text>
</comment>
<evidence type="ECO:0000256" key="4">
    <source>
        <dbReference type="ARBA" id="ARBA00022676"/>
    </source>
</evidence>
<evidence type="ECO:0000256" key="11">
    <source>
        <dbReference type="ARBA" id="ARBA00023136"/>
    </source>
</evidence>
<dbReference type="FunCoup" id="G1KE10">
    <property type="interactions" value="13"/>
</dbReference>
<dbReference type="OrthoDB" id="2139606at2759"/>
<dbReference type="eggNOG" id="KOG2287">
    <property type="taxonomic scope" value="Eukaryota"/>
</dbReference>
<evidence type="ECO:0000256" key="15">
    <source>
        <dbReference type="SAM" id="MobiDB-lite"/>
    </source>
</evidence>
<dbReference type="RefSeq" id="XP_062831187.1">
    <property type="nucleotide sequence ID" value="XM_062975117.1"/>
</dbReference>
<keyword evidence="11 14" id="KW-0472">Membrane</keyword>
<evidence type="ECO:0000256" key="13">
    <source>
        <dbReference type="ARBA" id="ARBA00048834"/>
    </source>
</evidence>
<keyword evidence="9 14" id="KW-0333">Golgi apparatus</keyword>
<dbReference type="AlphaFoldDB" id="G1KE10"/>
<feature type="transmembrane region" description="Helical" evidence="14">
    <location>
        <begin position="124"/>
        <end position="143"/>
    </location>
</feature>
<keyword evidence="6 14" id="KW-0812">Transmembrane</keyword>
<dbReference type="GeneTree" id="ENSGT00940000160964"/>
<dbReference type="FunFam" id="3.90.550.50:FF:000001">
    <property type="entry name" value="Hexosyltransferase"/>
    <property type="match status" value="1"/>
</dbReference>
<reference evidence="17" key="2">
    <citation type="submission" date="2025-08" db="UniProtKB">
        <authorList>
            <consortium name="Ensembl"/>
        </authorList>
    </citation>
    <scope>IDENTIFICATION</scope>
</reference>
<dbReference type="GeneID" id="103278362"/>
<dbReference type="Ensembl" id="ENSACAT00000005393.4">
    <property type="protein sequence ID" value="ENSACAP00000005276.4"/>
    <property type="gene ID" value="ENSACAG00000005416.4"/>
</dbReference>
<evidence type="ECO:0000256" key="7">
    <source>
        <dbReference type="ARBA" id="ARBA00022968"/>
    </source>
</evidence>
<evidence type="ECO:0000313" key="18">
    <source>
        <dbReference type="Proteomes" id="UP000001646"/>
    </source>
</evidence>
<dbReference type="PANTHER" id="PTHR11214">
    <property type="entry name" value="BETA-1,3-N-ACETYLGLUCOSAMINYLTRANSFERASE"/>
    <property type="match status" value="1"/>
</dbReference>